<dbReference type="EMBL" id="GBRH01265241">
    <property type="protein sequence ID" value="JAD32654.1"/>
    <property type="molecule type" value="Transcribed_RNA"/>
</dbReference>
<organism evidence="1">
    <name type="scientific">Arundo donax</name>
    <name type="common">Giant reed</name>
    <name type="synonym">Donax arundinaceus</name>
    <dbReference type="NCBI Taxonomy" id="35708"/>
    <lineage>
        <taxon>Eukaryota</taxon>
        <taxon>Viridiplantae</taxon>
        <taxon>Streptophyta</taxon>
        <taxon>Embryophyta</taxon>
        <taxon>Tracheophyta</taxon>
        <taxon>Spermatophyta</taxon>
        <taxon>Magnoliopsida</taxon>
        <taxon>Liliopsida</taxon>
        <taxon>Poales</taxon>
        <taxon>Poaceae</taxon>
        <taxon>PACMAD clade</taxon>
        <taxon>Arundinoideae</taxon>
        <taxon>Arundineae</taxon>
        <taxon>Arundo</taxon>
    </lineage>
</organism>
<name>A0A0A8YZU3_ARUDO</name>
<evidence type="ECO:0000313" key="1">
    <source>
        <dbReference type="EMBL" id="JAD32654.1"/>
    </source>
</evidence>
<sequence length="51" mass="5420">MGWQPELHFWQWRSHEGEKKGKNKALAACASGKVGKEAARLGGGAATAGVR</sequence>
<reference evidence="1" key="1">
    <citation type="submission" date="2014-09" db="EMBL/GenBank/DDBJ databases">
        <authorList>
            <person name="Magalhaes I.L.F."/>
            <person name="Oliveira U."/>
            <person name="Santos F.R."/>
            <person name="Vidigal T.H.D.A."/>
            <person name="Brescovit A.D."/>
            <person name="Santos A.J."/>
        </authorList>
    </citation>
    <scope>NUCLEOTIDE SEQUENCE</scope>
    <source>
        <tissue evidence="1">Shoot tissue taken approximately 20 cm above the soil surface</tissue>
    </source>
</reference>
<dbReference type="AlphaFoldDB" id="A0A0A8YZU3"/>
<accession>A0A0A8YZU3</accession>
<protein>
    <submittedName>
        <fullName evidence="1">Uncharacterized protein</fullName>
    </submittedName>
</protein>
<proteinExistence type="predicted"/>
<reference evidence="1" key="2">
    <citation type="journal article" date="2015" name="Data Brief">
        <title>Shoot transcriptome of the giant reed, Arundo donax.</title>
        <authorList>
            <person name="Barrero R.A."/>
            <person name="Guerrero F.D."/>
            <person name="Moolhuijzen P."/>
            <person name="Goolsby J.A."/>
            <person name="Tidwell J."/>
            <person name="Bellgard S.E."/>
            <person name="Bellgard M.I."/>
        </authorList>
    </citation>
    <scope>NUCLEOTIDE SEQUENCE</scope>
    <source>
        <tissue evidence="1">Shoot tissue taken approximately 20 cm above the soil surface</tissue>
    </source>
</reference>